<comment type="pathway">
    <text evidence="5">Amine and polyamine biosynthesis; spermidine biosynthesis; spermidine from putrescine: step 1/1.</text>
</comment>
<dbReference type="Pfam" id="PF01564">
    <property type="entry name" value="Spermine_synth"/>
    <property type="match status" value="1"/>
</dbReference>
<keyword evidence="3 5" id="KW-0745">Spermidine biosynthesis</keyword>
<evidence type="ECO:0000256" key="2">
    <source>
        <dbReference type="ARBA" id="ARBA00022679"/>
    </source>
</evidence>
<evidence type="ECO:0000259" key="9">
    <source>
        <dbReference type="PROSITE" id="PS51006"/>
    </source>
</evidence>
<feature type="binding site" evidence="5">
    <location>
        <begin position="139"/>
        <end position="140"/>
    </location>
    <ligand>
        <name>S-methyl-5'-thioadenosine</name>
        <dbReference type="ChEBI" id="CHEBI:17509"/>
    </ligand>
</feature>
<dbReference type="InterPro" id="IPR037163">
    <property type="entry name" value="Spermidine_synt_N_sf"/>
</dbReference>
<dbReference type="NCBIfam" id="NF002010">
    <property type="entry name" value="PRK00811.1"/>
    <property type="match status" value="1"/>
</dbReference>
<dbReference type="NCBIfam" id="TIGR00417">
    <property type="entry name" value="speE"/>
    <property type="match status" value="1"/>
</dbReference>
<organism evidence="10 11">
    <name type="scientific">Halorhodospira neutriphila</name>
    <dbReference type="NCBI Taxonomy" id="168379"/>
    <lineage>
        <taxon>Bacteria</taxon>
        <taxon>Pseudomonadati</taxon>
        <taxon>Pseudomonadota</taxon>
        <taxon>Gammaproteobacteria</taxon>
        <taxon>Chromatiales</taxon>
        <taxon>Ectothiorhodospiraceae</taxon>
        <taxon>Halorhodospira</taxon>
    </lineage>
</organism>
<feature type="active site" description="Proton acceptor" evidence="5 6">
    <location>
        <position position="158"/>
    </location>
</feature>
<name>A0ABS1E2F1_9GAMM</name>
<dbReference type="CDD" id="cd02440">
    <property type="entry name" value="AdoMet_MTases"/>
    <property type="match status" value="1"/>
</dbReference>
<evidence type="ECO:0000256" key="1">
    <source>
        <dbReference type="ARBA" id="ARBA00007867"/>
    </source>
</evidence>
<dbReference type="PROSITE" id="PS51006">
    <property type="entry name" value="PABS_2"/>
    <property type="match status" value="1"/>
</dbReference>
<dbReference type="Pfam" id="PF17284">
    <property type="entry name" value="Spermine_synt_N"/>
    <property type="match status" value="1"/>
</dbReference>
<comment type="function">
    <text evidence="5">Catalyzes the irreversible transfer of a propylamine group from the amino donor S-adenosylmethioninamine (decarboxy-AdoMet) to putrescine (1,4-diaminobutane) to yield spermidine.</text>
</comment>
<evidence type="ECO:0000256" key="6">
    <source>
        <dbReference type="PROSITE-ProRule" id="PRU00354"/>
    </source>
</evidence>
<dbReference type="InterPro" id="IPR001045">
    <property type="entry name" value="Spermi_synthase"/>
</dbReference>
<evidence type="ECO:0000256" key="7">
    <source>
        <dbReference type="RuleBase" id="RU003836"/>
    </source>
</evidence>
<evidence type="ECO:0000256" key="8">
    <source>
        <dbReference type="RuleBase" id="RU003837"/>
    </source>
</evidence>
<feature type="binding site" evidence="5">
    <location>
        <position position="108"/>
    </location>
    <ligand>
        <name>S-methyl-5'-thioadenosine</name>
        <dbReference type="ChEBI" id="CHEBI:17509"/>
    </ligand>
</feature>
<evidence type="ECO:0000313" key="11">
    <source>
        <dbReference type="Proteomes" id="UP000738126"/>
    </source>
</evidence>
<feature type="binding site" evidence="5">
    <location>
        <position position="64"/>
    </location>
    <ligand>
        <name>spermidine</name>
        <dbReference type="ChEBI" id="CHEBI:57834"/>
    </ligand>
</feature>
<dbReference type="InterPro" id="IPR030373">
    <property type="entry name" value="PABS_CS"/>
</dbReference>
<feature type="binding site" evidence="5">
    <location>
        <position position="165"/>
    </location>
    <ligand>
        <name>S-methyl-5'-thioadenosine</name>
        <dbReference type="ChEBI" id="CHEBI:17509"/>
    </ligand>
</feature>
<dbReference type="InterPro" id="IPR030374">
    <property type="entry name" value="PABS"/>
</dbReference>
<evidence type="ECO:0000256" key="3">
    <source>
        <dbReference type="ARBA" id="ARBA00023066"/>
    </source>
</evidence>
<evidence type="ECO:0000256" key="4">
    <source>
        <dbReference type="ARBA" id="ARBA00023115"/>
    </source>
</evidence>
<dbReference type="PANTHER" id="PTHR11558:SF11">
    <property type="entry name" value="SPERMIDINE SYNTHASE"/>
    <property type="match status" value="1"/>
</dbReference>
<feature type="binding site" evidence="5">
    <location>
        <position position="33"/>
    </location>
    <ligand>
        <name>S-methyl-5'-thioadenosine</name>
        <dbReference type="ChEBI" id="CHEBI:17509"/>
    </ligand>
</feature>
<dbReference type="HAMAP" id="MF_00198">
    <property type="entry name" value="Spermidine_synth"/>
    <property type="match status" value="1"/>
</dbReference>
<comment type="subunit">
    <text evidence="5">Homodimer or homotetramer.</text>
</comment>
<comment type="catalytic activity">
    <reaction evidence="5 8">
        <text>S-adenosyl 3-(methylsulfanyl)propylamine + putrescine = S-methyl-5'-thioadenosine + spermidine + H(+)</text>
        <dbReference type="Rhea" id="RHEA:12721"/>
        <dbReference type="ChEBI" id="CHEBI:15378"/>
        <dbReference type="ChEBI" id="CHEBI:17509"/>
        <dbReference type="ChEBI" id="CHEBI:57443"/>
        <dbReference type="ChEBI" id="CHEBI:57834"/>
        <dbReference type="ChEBI" id="CHEBI:326268"/>
        <dbReference type="EC" id="2.5.1.16"/>
    </reaction>
</comment>
<protein>
    <recommendedName>
        <fullName evidence="5">Polyamine aminopropyltransferase</fullName>
    </recommendedName>
    <alternativeName>
        <fullName evidence="5">Putrescine aminopropyltransferase</fullName>
        <shortName evidence="5">PAPT</shortName>
    </alternativeName>
    <alternativeName>
        <fullName evidence="5">Spermidine synthase</fullName>
        <shortName evidence="5">SPDS</shortName>
        <shortName evidence="5">SPDSY</shortName>
        <ecNumber evidence="5">2.5.1.16</ecNumber>
    </alternativeName>
</protein>
<comment type="similarity">
    <text evidence="1 5 7">Belongs to the spermidine/spermine synthase family.</text>
</comment>
<evidence type="ECO:0000256" key="5">
    <source>
        <dbReference type="HAMAP-Rule" id="MF_00198"/>
    </source>
</evidence>
<feature type="binding site" evidence="5">
    <location>
        <position position="88"/>
    </location>
    <ligand>
        <name>spermidine</name>
        <dbReference type="ChEBI" id="CHEBI:57834"/>
    </ligand>
</feature>
<dbReference type="Gene3D" id="3.40.50.150">
    <property type="entry name" value="Vaccinia Virus protein VP39"/>
    <property type="match status" value="1"/>
</dbReference>
<proteinExistence type="inferred from homology"/>
<dbReference type="RefSeq" id="WP_200256426.1">
    <property type="nucleotide sequence ID" value="NZ_NRSH01000013.1"/>
</dbReference>
<feature type="binding site" evidence="5">
    <location>
        <begin position="158"/>
        <end position="161"/>
    </location>
    <ligand>
        <name>spermidine</name>
        <dbReference type="ChEBI" id="CHEBI:57834"/>
    </ligand>
</feature>
<dbReference type="EC" id="2.5.1.16" evidence="5"/>
<dbReference type="SUPFAM" id="SSF53335">
    <property type="entry name" value="S-adenosyl-L-methionine-dependent methyltransferases"/>
    <property type="match status" value="1"/>
</dbReference>
<comment type="caution">
    <text evidence="10">The sequence shown here is derived from an EMBL/GenBank/DDBJ whole genome shotgun (WGS) entry which is preliminary data.</text>
</comment>
<dbReference type="Proteomes" id="UP000738126">
    <property type="component" value="Unassembled WGS sequence"/>
</dbReference>
<dbReference type="PANTHER" id="PTHR11558">
    <property type="entry name" value="SPERMIDINE/SPERMINE SYNTHASE"/>
    <property type="match status" value="1"/>
</dbReference>
<dbReference type="Gene3D" id="2.30.140.10">
    <property type="entry name" value="Spermidine synthase, tetramerisation domain"/>
    <property type="match status" value="1"/>
</dbReference>
<keyword evidence="2 5" id="KW-0808">Transferase</keyword>
<evidence type="ECO:0000313" key="10">
    <source>
        <dbReference type="EMBL" id="MBK1725866.1"/>
    </source>
</evidence>
<dbReference type="PROSITE" id="PS01330">
    <property type="entry name" value="PABS_1"/>
    <property type="match status" value="1"/>
</dbReference>
<dbReference type="InterPro" id="IPR035246">
    <property type="entry name" value="Spermidine_synt_N"/>
</dbReference>
<keyword evidence="4 5" id="KW-0620">Polyamine biosynthesis</keyword>
<sequence>MREGWFTEAIEDEGVAFSLAIDEKVHDEHSGYQHIEVYRTRRWGRLLVLDGCVMVTERDEFLYHEMMAHPALFAHRDPQRIAIIGGGDCGILREVLRHTEVAHALQVELDERVTRVAEAHFPDLCTANDDPRAELRFGDGVRWVRDTEPESLDVMIVDSTDPVGPAAGLFTKEFLADARRALAPGGIVVQQSESPLLHGESVIAPLHRAAAEAGFDGVHTLTFPVPSYPSGWWSATLMVNGGDPRNFREADSEAKPFATRYYNADIHRAALATPELLR</sequence>
<reference evidence="10 11" key="1">
    <citation type="journal article" date="2020" name="Microorganisms">
        <title>Osmotic Adaptation and Compatible Solute Biosynthesis of Phototrophic Bacteria as Revealed from Genome Analyses.</title>
        <authorList>
            <person name="Imhoff J.F."/>
            <person name="Rahn T."/>
            <person name="Kunzel S."/>
            <person name="Keller A."/>
            <person name="Neulinger S.C."/>
        </authorList>
    </citation>
    <scope>NUCLEOTIDE SEQUENCE [LARGE SCALE GENOMIC DNA]</scope>
    <source>
        <strain evidence="10 11">DSM 15116</strain>
    </source>
</reference>
<accession>A0ABS1E2F1</accession>
<gene>
    <name evidence="5" type="primary">speE</name>
    <name evidence="10" type="ORF">CKO13_02295</name>
</gene>
<feature type="domain" description="PABS" evidence="9">
    <location>
        <begin position="3"/>
        <end position="240"/>
    </location>
</feature>
<keyword evidence="11" id="KW-1185">Reference proteome</keyword>
<dbReference type="EMBL" id="NRSH01000013">
    <property type="protein sequence ID" value="MBK1725866.1"/>
    <property type="molecule type" value="Genomic_DNA"/>
</dbReference>
<dbReference type="InterPro" id="IPR029063">
    <property type="entry name" value="SAM-dependent_MTases_sf"/>
</dbReference>